<dbReference type="EMBL" id="JACBZA010000001">
    <property type="protein sequence ID" value="NYH85821.1"/>
    <property type="molecule type" value="Genomic_DNA"/>
</dbReference>
<feature type="transmembrane region" description="Helical" evidence="8">
    <location>
        <begin position="80"/>
        <end position="99"/>
    </location>
</feature>
<evidence type="ECO:0000256" key="7">
    <source>
        <dbReference type="SAM" id="MobiDB-lite"/>
    </source>
</evidence>
<sequence>MRRPSNPFAGMPREVAVLAAIAFAVAVGFGVVAPALPVFARDFGVGHTAAAAVISAFALMRFVSAPLAGRLVDRIGERTVMLAGIFFVAASSAVAGLAQSYLQLLLLRAVGGVGSAMFTVSAVSLLLRVVDADRRGRANGLFQAGFLIGGLMGPVAGGLLTELSPRLPFFVYGATLAVAGTIGALALARTTLHERLGRQDDEANRTSLREALRHRAYQAALVSNFGTGWALFGVRSSLIPLFVVEGLKVGAIWTGVGFLAGSVAQALSLVSAGKVADQAGRRPAMILGGSVAFAAMVVVTVSSTLPTYLLAMGLFGVGAAFLGVAPGAVIGDIMRGRGGQVVAVFQMSSDLGAIAGPLVAGVLVDNLSFGSAFGATAAILVFGPLLALRMPETRYARQAEPVDDPSGPDEPTLGGRARPEESGGGQT</sequence>
<comment type="caution">
    <text evidence="10">The sequence shown here is derived from an EMBL/GenBank/DDBJ whole genome shotgun (WGS) entry which is preliminary data.</text>
</comment>
<keyword evidence="11" id="KW-1185">Reference proteome</keyword>
<evidence type="ECO:0000256" key="3">
    <source>
        <dbReference type="ARBA" id="ARBA00022448"/>
    </source>
</evidence>
<dbReference type="PROSITE" id="PS50850">
    <property type="entry name" value="MFS"/>
    <property type="match status" value="1"/>
</dbReference>
<evidence type="ECO:0000256" key="1">
    <source>
        <dbReference type="ARBA" id="ARBA00004651"/>
    </source>
</evidence>
<evidence type="ECO:0000256" key="8">
    <source>
        <dbReference type="SAM" id="Phobius"/>
    </source>
</evidence>
<dbReference type="InterPro" id="IPR005829">
    <property type="entry name" value="Sugar_transporter_CS"/>
</dbReference>
<proteinExistence type="inferred from homology"/>
<feature type="transmembrane region" description="Helical" evidence="8">
    <location>
        <begin position="167"/>
        <end position="188"/>
    </location>
</feature>
<evidence type="ECO:0000313" key="11">
    <source>
        <dbReference type="Proteomes" id="UP000533017"/>
    </source>
</evidence>
<keyword evidence="3" id="KW-0813">Transport</keyword>
<feature type="transmembrane region" description="Helical" evidence="8">
    <location>
        <begin position="250"/>
        <end position="272"/>
    </location>
</feature>
<protein>
    <submittedName>
        <fullName evidence="10">MFS family permease</fullName>
    </submittedName>
</protein>
<evidence type="ECO:0000256" key="4">
    <source>
        <dbReference type="ARBA" id="ARBA00022692"/>
    </source>
</evidence>
<feature type="transmembrane region" description="Helical" evidence="8">
    <location>
        <begin position="284"/>
        <end position="302"/>
    </location>
</feature>
<dbReference type="PROSITE" id="PS00216">
    <property type="entry name" value="SUGAR_TRANSPORT_1"/>
    <property type="match status" value="1"/>
</dbReference>
<dbReference type="RefSeq" id="WP_237768632.1">
    <property type="nucleotide sequence ID" value="NZ_FOOI01000003.1"/>
</dbReference>
<evidence type="ECO:0000256" key="2">
    <source>
        <dbReference type="ARBA" id="ARBA00007520"/>
    </source>
</evidence>
<feature type="transmembrane region" description="Helical" evidence="8">
    <location>
        <begin position="308"/>
        <end position="329"/>
    </location>
</feature>
<dbReference type="Pfam" id="PF07690">
    <property type="entry name" value="MFS_1"/>
    <property type="match status" value="1"/>
</dbReference>
<dbReference type="PANTHER" id="PTHR23506:SF23">
    <property type="entry name" value="GH10249P"/>
    <property type="match status" value="1"/>
</dbReference>
<dbReference type="Gene3D" id="1.20.1720.10">
    <property type="entry name" value="Multidrug resistance protein D"/>
    <property type="match status" value="1"/>
</dbReference>
<evidence type="ECO:0000313" key="10">
    <source>
        <dbReference type="EMBL" id="NYH85821.1"/>
    </source>
</evidence>
<feature type="transmembrane region" description="Helical" evidence="8">
    <location>
        <begin position="141"/>
        <end position="161"/>
    </location>
</feature>
<feature type="transmembrane region" description="Helical" evidence="8">
    <location>
        <begin position="219"/>
        <end position="244"/>
    </location>
</feature>
<feature type="transmembrane region" description="Helical" evidence="8">
    <location>
        <begin position="369"/>
        <end position="388"/>
    </location>
</feature>
<reference evidence="10 11" key="1">
    <citation type="submission" date="2020-07" db="EMBL/GenBank/DDBJ databases">
        <title>Sequencing the genomes of 1000 actinobacteria strains.</title>
        <authorList>
            <person name="Klenk H.-P."/>
        </authorList>
    </citation>
    <scope>NUCLEOTIDE SEQUENCE [LARGE SCALE GENOMIC DNA]</scope>
    <source>
        <strain evidence="10 11">DSM 45117</strain>
    </source>
</reference>
<dbReference type="CDD" id="cd17325">
    <property type="entry name" value="MFS_MdtG_SLC18_like"/>
    <property type="match status" value="1"/>
</dbReference>
<keyword evidence="4 8" id="KW-0812">Transmembrane</keyword>
<comment type="subcellular location">
    <subcellularLocation>
        <location evidence="1">Cell membrane</location>
        <topology evidence="1">Multi-pass membrane protein</topology>
    </subcellularLocation>
</comment>
<dbReference type="Gene3D" id="1.20.1250.20">
    <property type="entry name" value="MFS general substrate transporter like domains"/>
    <property type="match status" value="1"/>
</dbReference>
<dbReference type="InterPro" id="IPR020846">
    <property type="entry name" value="MFS_dom"/>
</dbReference>
<dbReference type="PANTHER" id="PTHR23506">
    <property type="entry name" value="GH10249P"/>
    <property type="match status" value="1"/>
</dbReference>
<feature type="transmembrane region" description="Helical" evidence="8">
    <location>
        <begin position="105"/>
        <end position="129"/>
    </location>
</feature>
<feature type="transmembrane region" description="Helical" evidence="8">
    <location>
        <begin position="45"/>
        <end position="68"/>
    </location>
</feature>
<dbReference type="SUPFAM" id="SSF103473">
    <property type="entry name" value="MFS general substrate transporter"/>
    <property type="match status" value="1"/>
</dbReference>
<feature type="domain" description="Major facilitator superfamily (MFS) profile" evidence="9">
    <location>
        <begin position="14"/>
        <end position="395"/>
    </location>
</feature>
<keyword evidence="6 8" id="KW-0472">Membrane</keyword>
<dbReference type="PRINTS" id="PR01035">
    <property type="entry name" value="TCRTETA"/>
</dbReference>
<evidence type="ECO:0000256" key="6">
    <source>
        <dbReference type="ARBA" id="ARBA00023136"/>
    </source>
</evidence>
<evidence type="ECO:0000259" key="9">
    <source>
        <dbReference type="PROSITE" id="PS50850"/>
    </source>
</evidence>
<dbReference type="InterPro" id="IPR036259">
    <property type="entry name" value="MFS_trans_sf"/>
</dbReference>
<keyword evidence="5 8" id="KW-1133">Transmembrane helix</keyword>
<accession>A0ABX2S871</accession>
<feature type="transmembrane region" description="Helical" evidence="8">
    <location>
        <begin position="341"/>
        <end position="363"/>
    </location>
</feature>
<evidence type="ECO:0000256" key="5">
    <source>
        <dbReference type="ARBA" id="ARBA00022989"/>
    </source>
</evidence>
<dbReference type="InterPro" id="IPR050930">
    <property type="entry name" value="MFS_Vesicular_Transporter"/>
</dbReference>
<feature type="region of interest" description="Disordered" evidence="7">
    <location>
        <begin position="396"/>
        <end position="427"/>
    </location>
</feature>
<gene>
    <name evidence="10" type="ORF">FHR37_004672</name>
</gene>
<dbReference type="InterPro" id="IPR011701">
    <property type="entry name" value="MFS"/>
</dbReference>
<dbReference type="Proteomes" id="UP000533017">
    <property type="component" value="Unassembled WGS sequence"/>
</dbReference>
<organism evidence="10 11">
    <name type="scientific">Actinopolymorpha cephalotaxi</name>
    <dbReference type="NCBI Taxonomy" id="504797"/>
    <lineage>
        <taxon>Bacteria</taxon>
        <taxon>Bacillati</taxon>
        <taxon>Actinomycetota</taxon>
        <taxon>Actinomycetes</taxon>
        <taxon>Propionibacteriales</taxon>
        <taxon>Actinopolymorphaceae</taxon>
        <taxon>Actinopolymorpha</taxon>
    </lineage>
</organism>
<dbReference type="InterPro" id="IPR001958">
    <property type="entry name" value="Tet-R_TetA/multi-R_MdtG-like"/>
</dbReference>
<name>A0ABX2S871_9ACTN</name>
<comment type="similarity">
    <text evidence="2">Belongs to the major facilitator superfamily. TCR/Tet family.</text>
</comment>